<name>A0A845AG29_9SPHN</name>
<evidence type="ECO:0000313" key="2">
    <source>
        <dbReference type="EMBL" id="MXP27921.1"/>
    </source>
</evidence>
<dbReference type="EMBL" id="WTYA01000002">
    <property type="protein sequence ID" value="MXP27921.1"/>
    <property type="molecule type" value="Genomic_DNA"/>
</dbReference>
<keyword evidence="1" id="KW-0175">Coiled coil</keyword>
<accession>A0A845AG29</accession>
<reference evidence="2 3" key="1">
    <citation type="submission" date="2019-12" db="EMBL/GenBank/DDBJ databases">
        <title>Genomic-based taxomic classification of the family Erythrobacteraceae.</title>
        <authorList>
            <person name="Xu L."/>
        </authorList>
    </citation>
    <scope>NUCLEOTIDE SEQUENCE [LARGE SCALE GENOMIC DNA]</scope>
    <source>
        <strain evidence="2 3">KEMB 9005-328</strain>
    </source>
</reference>
<dbReference type="OrthoDB" id="7508941at2"/>
<evidence type="ECO:0000313" key="3">
    <source>
        <dbReference type="Proteomes" id="UP000439780"/>
    </source>
</evidence>
<feature type="coiled-coil region" evidence="1">
    <location>
        <begin position="37"/>
        <end position="64"/>
    </location>
</feature>
<dbReference type="Proteomes" id="UP000439780">
    <property type="component" value="Unassembled WGS sequence"/>
</dbReference>
<comment type="caution">
    <text evidence="2">The sequence shown here is derived from an EMBL/GenBank/DDBJ whole genome shotgun (WGS) entry which is preliminary data.</text>
</comment>
<organism evidence="2 3">
    <name type="scientific">Qipengyuania algicida</name>
    <dbReference type="NCBI Taxonomy" id="1836209"/>
    <lineage>
        <taxon>Bacteria</taxon>
        <taxon>Pseudomonadati</taxon>
        <taxon>Pseudomonadota</taxon>
        <taxon>Alphaproteobacteria</taxon>
        <taxon>Sphingomonadales</taxon>
        <taxon>Erythrobacteraceae</taxon>
        <taxon>Qipengyuania</taxon>
    </lineage>
</organism>
<protein>
    <submittedName>
        <fullName evidence="2">Uncharacterized protein</fullName>
    </submittedName>
</protein>
<dbReference type="AlphaFoldDB" id="A0A845AG29"/>
<proteinExistence type="predicted"/>
<evidence type="ECO:0000256" key="1">
    <source>
        <dbReference type="SAM" id="Coils"/>
    </source>
</evidence>
<sequence>MCGPALPLVAAGMSMLGTGVSALQANAQANYQAQIADRNAAMEREAAQQEIANTQQEALAHYRKVAALKGQQRVAAAANGVSLDFGTAADVLASTDQLAREDTKRIYETGNNRLRSRDINASNYTAQASADRQAGTGALVKGVFDMGSTALGGVQQYAALKDAYGKKPVNLLTGTPFG</sequence>
<keyword evidence="3" id="KW-1185">Reference proteome</keyword>
<gene>
    <name evidence="2" type="ORF">GRI58_03675</name>
</gene>